<evidence type="ECO:0000313" key="1">
    <source>
        <dbReference type="EMBL" id="MFC6044330.1"/>
    </source>
</evidence>
<organism evidence="1 2">
    <name type="scientific">Nocardioides hankookensis</name>
    <dbReference type="NCBI Taxonomy" id="443157"/>
    <lineage>
        <taxon>Bacteria</taxon>
        <taxon>Bacillati</taxon>
        <taxon>Actinomycetota</taxon>
        <taxon>Actinomycetes</taxon>
        <taxon>Propionibacteriales</taxon>
        <taxon>Nocardioidaceae</taxon>
        <taxon>Nocardioides</taxon>
    </lineage>
</organism>
<reference evidence="2" key="1">
    <citation type="journal article" date="2019" name="Int. J. Syst. Evol. Microbiol.">
        <title>The Global Catalogue of Microorganisms (GCM) 10K type strain sequencing project: providing services to taxonomists for standard genome sequencing and annotation.</title>
        <authorList>
            <consortium name="The Broad Institute Genomics Platform"/>
            <consortium name="The Broad Institute Genome Sequencing Center for Infectious Disease"/>
            <person name="Wu L."/>
            <person name="Ma J."/>
        </authorList>
    </citation>
    <scope>NUCLEOTIDE SEQUENCE [LARGE SCALE GENOMIC DNA]</scope>
    <source>
        <strain evidence="2">CCUG 54522</strain>
    </source>
</reference>
<gene>
    <name evidence="1" type="ORF">ACFPYL_14670</name>
</gene>
<proteinExistence type="predicted"/>
<evidence type="ECO:0000313" key="2">
    <source>
        <dbReference type="Proteomes" id="UP001596135"/>
    </source>
</evidence>
<accession>A0ABW1LK84</accession>
<keyword evidence="2" id="KW-1185">Reference proteome</keyword>
<evidence type="ECO:0008006" key="3">
    <source>
        <dbReference type="Google" id="ProtNLM"/>
    </source>
</evidence>
<dbReference type="EMBL" id="JBHSRJ010000005">
    <property type="protein sequence ID" value="MFC6044330.1"/>
    <property type="molecule type" value="Genomic_DNA"/>
</dbReference>
<comment type="caution">
    <text evidence="1">The sequence shown here is derived from an EMBL/GenBank/DDBJ whole genome shotgun (WGS) entry which is preliminary data.</text>
</comment>
<name>A0ABW1LK84_9ACTN</name>
<dbReference type="RefSeq" id="WP_379155589.1">
    <property type="nucleotide sequence ID" value="NZ_JBHSRJ010000005.1"/>
</dbReference>
<dbReference type="Proteomes" id="UP001596135">
    <property type="component" value="Unassembled WGS sequence"/>
</dbReference>
<sequence length="220" mass="22262">MRTTTTGRRKATKASTKTGATMGTKLFASVALVAGAAAVAGIGTFGAYTDTTTADVSVSSAKVSVLMNDNDAGIHVDAKNMVPGDKVVFPVSIKRAAGSAQLGDVTLQTTITDQNALTDALRLTVDSCTNPWTVSGSAVTCSGTTTNVSTDGGLVGNGATSAWGQTSSWVPNLNNNTPVYLRATLTLPSTAGNNTAGLSTGITWTLTGTQRTAKTTVVNP</sequence>
<protein>
    <recommendedName>
        <fullName evidence="3">Camelysin metallo-endopeptidase</fullName>
    </recommendedName>
</protein>